<evidence type="ECO:0000313" key="1">
    <source>
        <dbReference type="EMBL" id="AKH42620.1"/>
    </source>
</evidence>
<dbReference type="AlphaFoldDB" id="A0A0F7KV31"/>
<name>A0A0F7KV31_9SPHN</name>
<keyword evidence="2" id="KW-1185">Reference proteome</keyword>
<accession>A0A0F7KV31</accession>
<proteinExistence type="predicted"/>
<protein>
    <submittedName>
        <fullName evidence="1">HupE / UreJ protein</fullName>
    </submittedName>
</protein>
<dbReference type="RefSeq" id="WP_169780737.1">
    <property type="nucleotide sequence ID" value="NZ_CP011452.2"/>
</dbReference>
<gene>
    <name evidence="1" type="ORF">WYH_01583</name>
</gene>
<dbReference type="InterPro" id="IPR032809">
    <property type="entry name" value="Put_HupE_UreJ"/>
</dbReference>
<sequence>MFYRLPDSRPSAAWGKYAGRVLAALVLLFCAASASAHPSPFSYVDVELHDDAIHGRVTFHVIDGAHELGIEEPDRLLDPAVLGANRAQIETLLASRMAEGGLAGPVEWRGTATKAADDAVQLSFRIAREPPPSLTLGMNLFPYDPQHQTFVNIYDGGKLSQQWIFGEGSKSRTFYRGTTAGAFAVMGTFIPSGVHHILIGPDHLLFLFGLLLLGGGWRKLVAIVTAFTIGHSITLSLAALDIVNAPAYLVEPAIALSIIVVGADNLLQRKGNGRDLRPWVAGIFGLIHGFGFASVLREFGLPQEALGWSLFSFNVGVELGQLAVVLIVASLLTVIRRRSAKAGQAITLAGSIAVILAGAYWFAERVFWGG</sequence>
<reference evidence="1" key="1">
    <citation type="submission" date="2015-05" db="EMBL/GenBank/DDBJ databases">
        <title>The complete genome of Altererythrobacter atlanticus strain 26DY36.</title>
        <authorList>
            <person name="Wu Y.-H."/>
            <person name="Cheng H."/>
            <person name="Wu X.-W."/>
        </authorList>
    </citation>
    <scope>NUCLEOTIDE SEQUENCE [LARGE SCALE GENOMIC DNA]</scope>
    <source>
        <strain evidence="1">26DY36</strain>
    </source>
</reference>
<evidence type="ECO:0000313" key="2">
    <source>
        <dbReference type="Proteomes" id="UP000034392"/>
    </source>
</evidence>
<dbReference type="STRING" id="1267766.WYH_01583"/>
<dbReference type="Pfam" id="PF13795">
    <property type="entry name" value="HupE_UreJ_2"/>
    <property type="match status" value="1"/>
</dbReference>
<dbReference type="KEGG" id="aay:WYH_01583"/>
<dbReference type="PATRIC" id="fig|1267766.3.peg.1591"/>
<organism evidence="1 2">
    <name type="scientific">Croceibacterium atlanticum</name>
    <dbReference type="NCBI Taxonomy" id="1267766"/>
    <lineage>
        <taxon>Bacteria</taxon>
        <taxon>Pseudomonadati</taxon>
        <taxon>Pseudomonadota</taxon>
        <taxon>Alphaproteobacteria</taxon>
        <taxon>Sphingomonadales</taxon>
        <taxon>Erythrobacteraceae</taxon>
        <taxon>Croceibacterium</taxon>
    </lineage>
</organism>
<dbReference type="EMBL" id="CP011452">
    <property type="protein sequence ID" value="AKH42620.1"/>
    <property type="molecule type" value="Genomic_DNA"/>
</dbReference>
<dbReference type="Proteomes" id="UP000034392">
    <property type="component" value="Chromosome"/>
</dbReference>